<dbReference type="EMBL" id="CAJDYZ010008264">
    <property type="protein sequence ID" value="CAD1475203.1"/>
    <property type="molecule type" value="Genomic_DNA"/>
</dbReference>
<evidence type="ECO:0000313" key="2">
    <source>
        <dbReference type="Proteomes" id="UP000752696"/>
    </source>
</evidence>
<name>A0A6V7H5X2_9HYME</name>
<dbReference type="AlphaFoldDB" id="A0A6V7H5X2"/>
<comment type="caution">
    <text evidence="1">The sequence shown here is derived from an EMBL/GenBank/DDBJ whole genome shotgun (WGS) entry which is preliminary data.</text>
</comment>
<sequence>MVLAADRKRRNFMERRRLERRIVTQRRLQGIFGGISFLCIRGHRCVERGRAINNAKAANFELAANERHVIPHNSESLIEVEKLDLKSPRHLILQLDPTIKVLERLKYEEQRKIYNTTIERSHLNL</sequence>
<organism evidence="1 2">
    <name type="scientific">Heterotrigona itama</name>
    <dbReference type="NCBI Taxonomy" id="395501"/>
    <lineage>
        <taxon>Eukaryota</taxon>
        <taxon>Metazoa</taxon>
        <taxon>Ecdysozoa</taxon>
        <taxon>Arthropoda</taxon>
        <taxon>Hexapoda</taxon>
        <taxon>Insecta</taxon>
        <taxon>Pterygota</taxon>
        <taxon>Neoptera</taxon>
        <taxon>Endopterygota</taxon>
        <taxon>Hymenoptera</taxon>
        <taxon>Apocrita</taxon>
        <taxon>Aculeata</taxon>
        <taxon>Apoidea</taxon>
        <taxon>Anthophila</taxon>
        <taxon>Apidae</taxon>
        <taxon>Heterotrigona</taxon>
    </lineage>
</organism>
<dbReference type="Proteomes" id="UP000752696">
    <property type="component" value="Unassembled WGS sequence"/>
</dbReference>
<evidence type="ECO:0000313" key="1">
    <source>
        <dbReference type="EMBL" id="CAD1475203.1"/>
    </source>
</evidence>
<reference evidence="1" key="1">
    <citation type="submission" date="2020-07" db="EMBL/GenBank/DDBJ databases">
        <authorList>
            <person name="Nazaruddin N."/>
        </authorList>
    </citation>
    <scope>NUCLEOTIDE SEQUENCE</scope>
</reference>
<keyword evidence="2" id="KW-1185">Reference proteome</keyword>
<accession>A0A6V7H5X2</accession>
<gene>
    <name evidence="1" type="ORF">MHI_LOCUS525912</name>
</gene>
<protein>
    <submittedName>
        <fullName evidence="1">Uncharacterized protein</fullName>
    </submittedName>
</protein>
<proteinExistence type="predicted"/>